<dbReference type="Proteomes" id="UP000549616">
    <property type="component" value="Unassembled WGS sequence"/>
</dbReference>
<comment type="caution">
    <text evidence="2">The sequence shown here is derived from an EMBL/GenBank/DDBJ whole genome shotgun (WGS) entry which is preliminary data.</text>
</comment>
<protein>
    <submittedName>
        <fullName evidence="2">ABC-type transport system involved in multi-copper enzyme maturation permease subunit</fullName>
    </submittedName>
</protein>
<sequence length="259" mass="26125">MTGYLNAEFRKVLSLRAAQVAAGLCLIVTPAITALNAHAIRSRLAEGGALGNRDLTELGFETSALGAAAGVLLGVVAVSSEYTAAAVDAGGGRQILVTLTSAPRRGRLFVAKAVVVALVTAVLTAVAVVVGTVVGQQLLGPYGVTAAQALDGIGWRLGGVVVYCACVSVIALAIATFTRGGVVPLVVLLVNTTAVSVSFLLARVFPPAKFLPDAAGTQLFARNTTLPEPLSPGAGGLVLAVWTVLALVAGAVVFTRRDA</sequence>
<dbReference type="Pfam" id="PF12730">
    <property type="entry name" value="ABC2_membrane_4"/>
    <property type="match status" value="1"/>
</dbReference>
<feature type="transmembrane region" description="Helical" evidence="1">
    <location>
        <begin position="234"/>
        <end position="254"/>
    </location>
</feature>
<accession>A0A853AW11</accession>
<feature type="transmembrane region" description="Helical" evidence="1">
    <location>
        <begin position="20"/>
        <end position="40"/>
    </location>
</feature>
<dbReference type="EMBL" id="JACCFK010000001">
    <property type="protein sequence ID" value="NYI86852.1"/>
    <property type="molecule type" value="Genomic_DNA"/>
</dbReference>
<name>A0A853AW11_9PSEU</name>
<proteinExistence type="predicted"/>
<dbReference type="AlphaFoldDB" id="A0A853AW11"/>
<evidence type="ECO:0000313" key="3">
    <source>
        <dbReference type="Proteomes" id="UP000549616"/>
    </source>
</evidence>
<reference evidence="2 3" key="1">
    <citation type="submission" date="2020-07" db="EMBL/GenBank/DDBJ databases">
        <title>Sequencing the genomes of 1000 actinobacteria strains.</title>
        <authorList>
            <person name="Klenk H.-P."/>
        </authorList>
    </citation>
    <scope>NUCLEOTIDE SEQUENCE [LARGE SCALE GENOMIC DNA]</scope>
    <source>
        <strain evidence="2 3">DSM 104006</strain>
    </source>
</reference>
<keyword evidence="1" id="KW-1133">Transmembrane helix</keyword>
<keyword evidence="1" id="KW-0472">Membrane</keyword>
<gene>
    <name evidence="2" type="ORF">HNR02_000175</name>
</gene>
<evidence type="ECO:0000313" key="2">
    <source>
        <dbReference type="EMBL" id="NYI86852.1"/>
    </source>
</evidence>
<organism evidence="2 3">
    <name type="scientific">Amycolatopsis endophytica</name>
    <dbReference type="NCBI Taxonomy" id="860233"/>
    <lineage>
        <taxon>Bacteria</taxon>
        <taxon>Bacillati</taxon>
        <taxon>Actinomycetota</taxon>
        <taxon>Actinomycetes</taxon>
        <taxon>Pseudonocardiales</taxon>
        <taxon>Pseudonocardiaceae</taxon>
        <taxon>Amycolatopsis</taxon>
    </lineage>
</organism>
<keyword evidence="1" id="KW-0812">Transmembrane</keyword>
<dbReference type="RefSeq" id="WP_179771323.1">
    <property type="nucleotide sequence ID" value="NZ_JACCFK010000001.1"/>
</dbReference>
<feature type="transmembrane region" description="Helical" evidence="1">
    <location>
        <begin position="182"/>
        <end position="202"/>
    </location>
</feature>
<evidence type="ECO:0000256" key="1">
    <source>
        <dbReference type="SAM" id="Phobius"/>
    </source>
</evidence>
<feature type="transmembrane region" description="Helical" evidence="1">
    <location>
        <begin position="109"/>
        <end position="133"/>
    </location>
</feature>
<feature type="transmembrane region" description="Helical" evidence="1">
    <location>
        <begin position="153"/>
        <end position="175"/>
    </location>
</feature>
<keyword evidence="3" id="KW-1185">Reference proteome</keyword>